<keyword evidence="1" id="KW-0732">Signal</keyword>
<sequence length="173" mass="19092">MRTLLTGLVMLVSFSFLSAQKKSVGIEGIYNFQTSSIGVGGRFELPFKYFSVVPQVSYFPAFNKVTEFYAGASLHANIITAKKWIGYGIVHGAFNGWLNYSDSPMKNAQFANWDAEAGLGLKANGCIFPFVEGRYNFKWQEASVHVGLAYTFGCKSKKGIGSTCPVYGDSFRR</sequence>
<dbReference type="STRING" id="1640674.SAMN05216323_104419"/>
<dbReference type="Proteomes" id="UP000199452">
    <property type="component" value="Unassembled WGS sequence"/>
</dbReference>
<evidence type="ECO:0000313" key="2">
    <source>
        <dbReference type="EMBL" id="SDC68779.1"/>
    </source>
</evidence>
<gene>
    <name evidence="2" type="ORF">SAMN05216323_104419</name>
</gene>
<feature type="chain" id="PRO_5011500462" description="Outer membrane protein beta-barrel domain-containing protein" evidence="1">
    <location>
        <begin position="19"/>
        <end position="173"/>
    </location>
</feature>
<feature type="signal peptide" evidence="1">
    <location>
        <begin position="1"/>
        <end position="18"/>
    </location>
</feature>
<evidence type="ECO:0008006" key="4">
    <source>
        <dbReference type="Google" id="ProtNLM"/>
    </source>
</evidence>
<dbReference type="AlphaFoldDB" id="A0A1G6NM23"/>
<evidence type="ECO:0000313" key="3">
    <source>
        <dbReference type="Proteomes" id="UP000199452"/>
    </source>
</evidence>
<dbReference type="OrthoDB" id="947541at2"/>
<protein>
    <recommendedName>
        <fullName evidence="4">Outer membrane protein beta-barrel domain-containing protein</fullName>
    </recommendedName>
</protein>
<dbReference type="RefSeq" id="WP_092439173.1">
    <property type="nucleotide sequence ID" value="NZ_FMYP01000044.1"/>
</dbReference>
<keyword evidence="3" id="KW-1185">Reference proteome</keyword>
<proteinExistence type="predicted"/>
<reference evidence="2 3" key="1">
    <citation type="submission" date="2016-09" db="EMBL/GenBank/DDBJ databases">
        <authorList>
            <person name="Capua I."/>
            <person name="De Benedictis P."/>
            <person name="Joannis T."/>
            <person name="Lombin L.H."/>
            <person name="Cattoli G."/>
        </authorList>
    </citation>
    <scope>NUCLEOTIDE SEQUENCE [LARGE SCALE GENOMIC DNA]</scope>
    <source>
        <strain evidence="2 3">A7P-90m</strain>
    </source>
</reference>
<accession>A0A1G6NM23</accession>
<dbReference type="EMBL" id="FMYP01000044">
    <property type="protein sequence ID" value="SDC68779.1"/>
    <property type="molecule type" value="Genomic_DNA"/>
</dbReference>
<evidence type="ECO:0000256" key="1">
    <source>
        <dbReference type="SAM" id="SignalP"/>
    </source>
</evidence>
<organism evidence="2 3">
    <name type="scientific">Williamwhitmania taraxaci</name>
    <dbReference type="NCBI Taxonomy" id="1640674"/>
    <lineage>
        <taxon>Bacteria</taxon>
        <taxon>Pseudomonadati</taxon>
        <taxon>Bacteroidota</taxon>
        <taxon>Bacteroidia</taxon>
        <taxon>Bacteroidales</taxon>
        <taxon>Williamwhitmaniaceae</taxon>
        <taxon>Williamwhitmania</taxon>
    </lineage>
</organism>
<name>A0A1G6NM23_9BACT</name>